<evidence type="ECO:0000256" key="3">
    <source>
        <dbReference type="ARBA" id="ARBA00022525"/>
    </source>
</evidence>
<keyword evidence="3" id="KW-0964">Secreted</keyword>
<evidence type="ECO:0000259" key="12">
    <source>
        <dbReference type="Pfam" id="PF22842"/>
    </source>
</evidence>
<dbReference type="InterPro" id="IPR011050">
    <property type="entry name" value="Pectin_lyase_fold/virulence"/>
</dbReference>
<dbReference type="PANTHER" id="PTHR40088">
    <property type="entry name" value="PECTATE LYASE (EUROFUNG)"/>
    <property type="match status" value="1"/>
</dbReference>
<dbReference type="InterPro" id="IPR053868">
    <property type="entry name" value="Pel9A-like_beta_helix"/>
</dbReference>
<evidence type="ECO:0000256" key="5">
    <source>
        <dbReference type="ARBA" id="ARBA00022729"/>
    </source>
</evidence>
<keyword evidence="5 10" id="KW-0732">Signal</keyword>
<keyword evidence="6" id="KW-0106">Calcium</keyword>
<feature type="region of interest" description="Disordered" evidence="9">
    <location>
        <begin position="403"/>
        <end position="424"/>
    </location>
</feature>
<feature type="domain" description="DUF1565" evidence="11">
    <location>
        <begin position="77"/>
        <end position="114"/>
    </location>
</feature>
<evidence type="ECO:0000256" key="7">
    <source>
        <dbReference type="ARBA" id="ARBA00023239"/>
    </source>
</evidence>
<proteinExistence type="inferred from homology"/>
<evidence type="ECO:0000313" key="14">
    <source>
        <dbReference type="Proteomes" id="UP001501371"/>
    </source>
</evidence>
<dbReference type="InterPro" id="IPR052052">
    <property type="entry name" value="Polysaccharide_Lyase_9"/>
</dbReference>
<keyword evidence="14" id="KW-1185">Reference proteome</keyword>
<name>A0ABN1USS0_9ACTN</name>
<comment type="cofactor">
    <cofactor evidence="1">
        <name>Ca(2+)</name>
        <dbReference type="ChEBI" id="CHEBI:29108"/>
    </cofactor>
</comment>
<comment type="similarity">
    <text evidence="8">Belongs to the polysaccharide lyase 9 family.</text>
</comment>
<evidence type="ECO:0000313" key="13">
    <source>
        <dbReference type="EMBL" id="GAA1162943.1"/>
    </source>
</evidence>
<comment type="subcellular location">
    <subcellularLocation>
        <location evidence="2">Secreted</location>
    </subcellularLocation>
</comment>
<dbReference type="RefSeq" id="WP_344273146.1">
    <property type="nucleotide sequence ID" value="NZ_BAAAKV010000014.1"/>
</dbReference>
<feature type="chain" id="PRO_5045200670" evidence="10">
    <location>
        <begin position="23"/>
        <end position="440"/>
    </location>
</feature>
<organism evidence="13 14">
    <name type="scientific">Streptomyces hebeiensis</name>
    <dbReference type="NCBI Taxonomy" id="229486"/>
    <lineage>
        <taxon>Bacteria</taxon>
        <taxon>Bacillati</taxon>
        <taxon>Actinomycetota</taxon>
        <taxon>Actinomycetes</taxon>
        <taxon>Kitasatosporales</taxon>
        <taxon>Streptomycetaceae</taxon>
        <taxon>Streptomyces</taxon>
    </lineage>
</organism>
<dbReference type="InterPro" id="IPR012334">
    <property type="entry name" value="Pectin_lyas_fold"/>
</dbReference>
<dbReference type="SUPFAM" id="SSF51126">
    <property type="entry name" value="Pectin lyase-like"/>
    <property type="match status" value="1"/>
</dbReference>
<dbReference type="Gene3D" id="2.160.20.10">
    <property type="entry name" value="Single-stranded right-handed beta-helix, Pectin lyase-like"/>
    <property type="match status" value="1"/>
</dbReference>
<dbReference type="Pfam" id="PF22842">
    <property type="entry name" value="Pel9A-like_beta_helix"/>
    <property type="match status" value="1"/>
</dbReference>
<evidence type="ECO:0000259" key="11">
    <source>
        <dbReference type="Pfam" id="PF07602"/>
    </source>
</evidence>
<feature type="signal peptide" evidence="10">
    <location>
        <begin position="1"/>
        <end position="22"/>
    </location>
</feature>
<evidence type="ECO:0000256" key="9">
    <source>
        <dbReference type="SAM" id="MobiDB-lite"/>
    </source>
</evidence>
<evidence type="ECO:0000256" key="8">
    <source>
        <dbReference type="ARBA" id="ARBA00038263"/>
    </source>
</evidence>
<keyword evidence="4" id="KW-0479">Metal-binding</keyword>
<evidence type="ECO:0000256" key="4">
    <source>
        <dbReference type="ARBA" id="ARBA00022723"/>
    </source>
</evidence>
<dbReference type="PANTHER" id="PTHR40088:SF1">
    <property type="entry name" value="PECTATE LYASE PEL9"/>
    <property type="match status" value="1"/>
</dbReference>
<dbReference type="InterPro" id="IPR011459">
    <property type="entry name" value="DUF1565"/>
</dbReference>
<keyword evidence="7" id="KW-0456">Lyase</keyword>
<dbReference type="Pfam" id="PF07602">
    <property type="entry name" value="DUF1565"/>
    <property type="match status" value="1"/>
</dbReference>
<dbReference type="InterPro" id="IPR006626">
    <property type="entry name" value="PbH1"/>
</dbReference>
<accession>A0ABN1USS0</accession>
<evidence type="ECO:0000256" key="2">
    <source>
        <dbReference type="ARBA" id="ARBA00004613"/>
    </source>
</evidence>
<evidence type="ECO:0000256" key="10">
    <source>
        <dbReference type="SAM" id="SignalP"/>
    </source>
</evidence>
<gene>
    <name evidence="13" type="ORF">GCM10009654_19540</name>
</gene>
<reference evidence="13 14" key="1">
    <citation type="journal article" date="2019" name="Int. J. Syst. Evol. Microbiol.">
        <title>The Global Catalogue of Microorganisms (GCM) 10K type strain sequencing project: providing services to taxonomists for standard genome sequencing and annotation.</title>
        <authorList>
            <consortium name="The Broad Institute Genomics Platform"/>
            <consortium name="The Broad Institute Genome Sequencing Center for Infectious Disease"/>
            <person name="Wu L."/>
            <person name="Ma J."/>
        </authorList>
    </citation>
    <scope>NUCLEOTIDE SEQUENCE [LARGE SCALE GENOMIC DNA]</scope>
    <source>
        <strain evidence="13 14">JCM 12696</strain>
    </source>
</reference>
<dbReference type="Proteomes" id="UP001501371">
    <property type="component" value="Unassembled WGS sequence"/>
</dbReference>
<evidence type="ECO:0000256" key="1">
    <source>
        <dbReference type="ARBA" id="ARBA00001913"/>
    </source>
</evidence>
<protein>
    <submittedName>
        <fullName evidence="13">Right-handed parallel beta-helix repeat-containing protein</fullName>
    </submittedName>
</protein>
<comment type="caution">
    <text evidence="13">The sequence shown here is derived from an EMBL/GenBank/DDBJ whole genome shotgun (WGS) entry which is preliminary data.</text>
</comment>
<evidence type="ECO:0000256" key="6">
    <source>
        <dbReference type="ARBA" id="ARBA00022837"/>
    </source>
</evidence>
<feature type="domain" description="Pel9A-like right handed beta-helix region" evidence="12">
    <location>
        <begin position="191"/>
        <end position="359"/>
    </location>
</feature>
<dbReference type="SMART" id="SM00710">
    <property type="entry name" value="PbH1"/>
    <property type="match status" value="6"/>
</dbReference>
<sequence length="440" mass="44611">MRVSGMLAAVACIAWMVGTTTAAGAAGAVGAGDGPRAVPTPAAVTSGAAARGAAGPRGTAPQVAARLADPTIVVAPNGDDSAPGTLQQPLRTIQKAVDRARPGDVVAVRAGTYALTDNITITTSGEAGRPITLGAYRDEKVVVDGERLPAGHTPVGGSIPRAERGAIHQEASYWQVSGLEIINGPYAYYCDGCDHNVFSGLVVHDNYESGFQLQGDSSGNLILNLDSYANRDPRKNGESADGLAIKEGGGAGNVVRGARLWNNVDDGFDAWKFTSPILIEDTVAYGNGYNRWNFPDFAGDGNGFKLGGGTPAPAAGHTLRNSVAYGNAAHGITDNGNPGALVISRNSSFRNEGTGFEADTTGSAAAFTGNLSVADGTAASIKNGAVATGNSWNLGGTWNESSVLSTDPGPLTGPRAAGGALPPSRSFLVPRNGAAVGARL</sequence>
<dbReference type="EMBL" id="BAAAKV010000014">
    <property type="protein sequence ID" value="GAA1162943.1"/>
    <property type="molecule type" value="Genomic_DNA"/>
</dbReference>